<dbReference type="InterPro" id="IPR001841">
    <property type="entry name" value="Znf_RING"/>
</dbReference>
<keyword evidence="1" id="KW-0479">Metal-binding</keyword>
<evidence type="ECO:0000256" key="3">
    <source>
        <dbReference type="SAM" id="MobiDB-lite"/>
    </source>
</evidence>
<dbReference type="GO" id="GO:0006511">
    <property type="term" value="P:ubiquitin-dependent protein catabolic process"/>
    <property type="evidence" value="ECO:0007669"/>
    <property type="project" value="TreeGrafter"/>
</dbReference>
<keyword evidence="2" id="KW-0175">Coiled coil</keyword>
<feature type="region of interest" description="Disordered" evidence="3">
    <location>
        <begin position="59"/>
        <end position="90"/>
    </location>
</feature>
<keyword evidence="1" id="KW-0863">Zinc-finger</keyword>
<dbReference type="SUPFAM" id="SSF50978">
    <property type="entry name" value="WD40 repeat-like"/>
    <property type="match status" value="1"/>
</dbReference>
<evidence type="ECO:0000259" key="4">
    <source>
        <dbReference type="PROSITE" id="PS50089"/>
    </source>
</evidence>
<feature type="compositionally biased region" description="Polar residues" evidence="3">
    <location>
        <begin position="61"/>
        <end position="88"/>
    </location>
</feature>
<feature type="region of interest" description="Disordered" evidence="3">
    <location>
        <begin position="615"/>
        <end position="657"/>
    </location>
</feature>
<proteinExistence type="predicted"/>
<dbReference type="VEuPathDB" id="FungiDB:AeMF1_015608"/>
<dbReference type="AlphaFoldDB" id="A0A6G0XI94"/>
<name>A0A6G0XI94_9STRA</name>
<evidence type="ECO:0000313" key="5">
    <source>
        <dbReference type="EMBL" id="KAF0739997.1"/>
    </source>
</evidence>
<keyword evidence="1" id="KW-0862">Zinc</keyword>
<dbReference type="PANTHER" id="PTHR22696">
    <property type="entry name" value="E3 UBIQUITIN-PROTEIN LIGASE RNF26"/>
    <property type="match status" value="1"/>
</dbReference>
<feature type="compositionally biased region" description="Low complexity" evidence="3">
    <location>
        <begin position="643"/>
        <end position="652"/>
    </location>
</feature>
<protein>
    <recommendedName>
        <fullName evidence="4">RING-type domain-containing protein</fullName>
    </recommendedName>
</protein>
<dbReference type="InterPro" id="IPR013083">
    <property type="entry name" value="Znf_RING/FYVE/PHD"/>
</dbReference>
<dbReference type="SUPFAM" id="SSF57850">
    <property type="entry name" value="RING/U-box"/>
    <property type="match status" value="1"/>
</dbReference>
<feature type="domain" description="RING-type" evidence="4">
    <location>
        <begin position="819"/>
        <end position="861"/>
    </location>
</feature>
<dbReference type="PANTHER" id="PTHR22696:SF1">
    <property type="entry name" value="E3 UBIQUITIN-PROTEIN LIGASE RNF26"/>
    <property type="match status" value="1"/>
</dbReference>
<reference evidence="5 6" key="1">
    <citation type="submission" date="2019-07" db="EMBL/GenBank/DDBJ databases">
        <title>Genomics analysis of Aphanomyces spp. identifies a new class of oomycete effector associated with host adaptation.</title>
        <authorList>
            <person name="Gaulin E."/>
        </authorList>
    </citation>
    <scope>NUCLEOTIDE SEQUENCE [LARGE SCALE GENOMIC DNA]</scope>
    <source>
        <strain evidence="5 6">ATCC 201684</strain>
    </source>
</reference>
<organism evidence="5 6">
    <name type="scientific">Aphanomyces euteiches</name>
    <dbReference type="NCBI Taxonomy" id="100861"/>
    <lineage>
        <taxon>Eukaryota</taxon>
        <taxon>Sar</taxon>
        <taxon>Stramenopiles</taxon>
        <taxon>Oomycota</taxon>
        <taxon>Saprolegniomycetes</taxon>
        <taxon>Saprolegniales</taxon>
        <taxon>Verrucalvaceae</taxon>
        <taxon>Aphanomyces</taxon>
    </lineage>
</organism>
<comment type="caution">
    <text evidence="5">The sequence shown here is derived from an EMBL/GenBank/DDBJ whole genome shotgun (WGS) entry which is preliminary data.</text>
</comment>
<evidence type="ECO:0000313" key="6">
    <source>
        <dbReference type="Proteomes" id="UP000481153"/>
    </source>
</evidence>
<dbReference type="Gene3D" id="2.130.10.10">
    <property type="entry name" value="YVTN repeat-like/Quinoprotein amine dehydrogenase"/>
    <property type="match status" value="1"/>
</dbReference>
<dbReference type="GO" id="GO:0016567">
    <property type="term" value="P:protein ubiquitination"/>
    <property type="evidence" value="ECO:0007669"/>
    <property type="project" value="TreeGrafter"/>
</dbReference>
<sequence length="873" mass="96776">MEKKMEKMVHNNVQLLGNRIPKAKRVETILDMARVQHEKKRRVNDEEDDVNTDQIALSRVAESSTTTVPSGSSAPSESIYQRNPSQGGLTWAVQRPTGFAFNSFANLDPQQRFNGPRNLEQMKPAPTPALTTTPLEKASQAPSISSGTERLNNSSPGVDIVAEAKRRPVSPPKSQEVVIVESTPPKAPNSARTSTSNEKSKALSAISSSFKSMCFSTEDPVTSIDVTPDGQCIIAAFSNGSVRLFDVNSTCTEERFGYLLGHLDEELNAQMSASVVRVKVTSDGCYCFVGCRGTAPKVLMAIHLDKFRHEKDNDEDNLTKYFHVDGKSRGFADVSANTSPAGAPRSYFIITGLGIAKYRLWKFQEIAGKDPTWTCLREFSSSSNTALIAAFSPLSDSSVCFAGIGSDTNLKIFRFSSQTTVDSSSETSQEMVPNTKDIIYIKGNFAYGIANAGGFYRICLSNTSHRDTFDLDASRRTSRTASFVEHIYATDDGIHVIAIGDGVVYYATTDGVAKTGMYLMHMISTAISATLVPKYGIPAAIYVPNHVPVQEPVMLLTTNAEEEKDGFLTMDPIKKLQRVMARGKPSSGLNCWVCGSHSTLHWGVKSTKTPVNLAIQDAPSKPVPKPVEKPKVVREPRPPPPQQSQQSQQSQQNHNSPANQMTKFEILDLKETVENLEKELGMAQKRVSQVKNEADRRLRAELQLRRSWKKQQREYEAQLDTANQTMETLRLQNATLQTKYKEAKAKLAHETVKHEQENGVRVQYDQLCNQVRDKISRVDDHQKILEQTTKTLLQVIQRNTQALKNDGAETVLEVAKTECVVCRDKAANTAVYPCGHLCFCEEDGEKYKNHLRHQSHCPVCQAEMISLLRIYAP</sequence>
<dbReference type="InterPro" id="IPR036322">
    <property type="entry name" value="WD40_repeat_dom_sf"/>
</dbReference>
<gene>
    <name evidence="5" type="ORF">Ae201684_004442</name>
</gene>
<feature type="region of interest" description="Disordered" evidence="3">
    <location>
        <begin position="107"/>
        <end position="155"/>
    </location>
</feature>
<dbReference type="InterPro" id="IPR015943">
    <property type="entry name" value="WD40/YVTN_repeat-like_dom_sf"/>
</dbReference>
<dbReference type="EMBL" id="VJMJ01000055">
    <property type="protein sequence ID" value="KAF0739997.1"/>
    <property type="molecule type" value="Genomic_DNA"/>
</dbReference>
<feature type="compositionally biased region" description="Polar residues" evidence="3">
    <location>
        <begin position="140"/>
        <end position="155"/>
    </location>
</feature>
<keyword evidence="6" id="KW-1185">Reference proteome</keyword>
<feature type="compositionally biased region" description="Basic and acidic residues" evidence="3">
    <location>
        <begin position="626"/>
        <end position="637"/>
    </location>
</feature>
<dbReference type="Proteomes" id="UP000481153">
    <property type="component" value="Unassembled WGS sequence"/>
</dbReference>
<dbReference type="Gene3D" id="3.30.40.10">
    <property type="entry name" value="Zinc/RING finger domain, C3HC4 (zinc finger)"/>
    <property type="match status" value="1"/>
</dbReference>
<dbReference type="SMART" id="SM00320">
    <property type="entry name" value="WD40"/>
    <property type="match status" value="2"/>
</dbReference>
<evidence type="ECO:0000256" key="1">
    <source>
        <dbReference type="PROSITE-ProRule" id="PRU00175"/>
    </source>
</evidence>
<dbReference type="Pfam" id="PF13920">
    <property type="entry name" value="zf-C3HC4_3"/>
    <property type="match status" value="1"/>
</dbReference>
<evidence type="ECO:0000256" key="2">
    <source>
        <dbReference type="SAM" id="Coils"/>
    </source>
</evidence>
<feature type="coiled-coil region" evidence="2">
    <location>
        <begin position="659"/>
        <end position="746"/>
    </location>
</feature>
<dbReference type="GO" id="GO:0008270">
    <property type="term" value="F:zinc ion binding"/>
    <property type="evidence" value="ECO:0007669"/>
    <property type="project" value="UniProtKB-KW"/>
</dbReference>
<dbReference type="InterPro" id="IPR001680">
    <property type="entry name" value="WD40_rpt"/>
</dbReference>
<accession>A0A6G0XI94</accession>
<dbReference type="PROSITE" id="PS50089">
    <property type="entry name" value="ZF_RING_2"/>
    <property type="match status" value="1"/>
</dbReference>
<dbReference type="GO" id="GO:0061630">
    <property type="term" value="F:ubiquitin protein ligase activity"/>
    <property type="evidence" value="ECO:0007669"/>
    <property type="project" value="TreeGrafter"/>
</dbReference>